<reference evidence="3" key="1">
    <citation type="journal article" date="2017" name="bioRxiv">
        <title>Conservation of a gene cluster reveals novel cercosporin biosynthetic mechanisms and extends production to the genus Colletotrichum.</title>
        <authorList>
            <person name="de Jonge R."/>
            <person name="Ebert M.K."/>
            <person name="Huitt-Roehl C.R."/>
            <person name="Pal P."/>
            <person name="Suttle J.C."/>
            <person name="Spanner R.E."/>
            <person name="Neubauer J.D."/>
            <person name="Jurick W.M.II."/>
            <person name="Stott K.A."/>
            <person name="Secor G.A."/>
            <person name="Thomma B.P.H.J."/>
            <person name="Van de Peer Y."/>
            <person name="Townsend C.A."/>
            <person name="Bolton M.D."/>
        </authorList>
    </citation>
    <scope>NUCLEOTIDE SEQUENCE [LARGE SCALE GENOMIC DNA]</scope>
    <source>
        <strain evidence="3">CBS538.71</strain>
    </source>
</reference>
<comment type="caution">
    <text evidence="2">The sequence shown here is derived from an EMBL/GenBank/DDBJ whole genome shotgun (WGS) entry which is preliminary data.</text>
</comment>
<dbReference type="Gene3D" id="3.30.710.10">
    <property type="entry name" value="Potassium Channel Kv1.1, Chain A"/>
    <property type="match status" value="1"/>
</dbReference>
<keyword evidence="3" id="KW-1185">Reference proteome</keyword>
<feature type="domain" description="BTB" evidence="1">
    <location>
        <begin position="238"/>
        <end position="344"/>
    </location>
</feature>
<protein>
    <recommendedName>
        <fullName evidence="1">BTB domain-containing protein</fullName>
    </recommendedName>
</protein>
<proteinExistence type="predicted"/>
<accession>A0A2S6C286</accession>
<dbReference type="AlphaFoldDB" id="A0A2S6C286"/>
<evidence type="ECO:0000259" key="1">
    <source>
        <dbReference type="Pfam" id="PF00651"/>
    </source>
</evidence>
<dbReference type="OrthoDB" id="10412320at2759"/>
<gene>
    <name evidence="2" type="ORF">CBER1_03245</name>
</gene>
<dbReference type="SUPFAM" id="SSF54695">
    <property type="entry name" value="POZ domain"/>
    <property type="match status" value="1"/>
</dbReference>
<dbReference type="Pfam" id="PF00651">
    <property type="entry name" value="BTB"/>
    <property type="match status" value="1"/>
</dbReference>
<sequence>MPTTMAPIRSEKALERLLESGGFATDFTIVTQTKTFAVHQSVIDRVLPDNNLDSMALGNDELVLGVTAEVAEDFIRHSYGLQVPCLRRVAGLKPTVEQCLRVLDLSQQAAVIVITGYKRSFNLPQTIPSYWVAIGENLPYSSIMMDEMTGVYEELLKKLADSMQTILTGRKDLLERIVRCEELHCGVLRTLATRSETLKEIQTAKNDEVLPLKLISNSMAALIAQNILKSIWAQQSSEWPTDLDIICANKRGIKVHRLIVCNGSDHIARVCSETKQEDPILKINVPEPVAIVRSICGFMYGHDFSHDFDGRGDSIVDEFVCFLVAAEKYGVPTLRQQITESIIRRIESMRGDQLCWFGVTLLRRNKEHAAPPAEFEPVMRCALETFKVKLAEDESARWLQYNPEFLQELFALGGRNAEH</sequence>
<dbReference type="InterPro" id="IPR011333">
    <property type="entry name" value="SKP1/BTB/POZ_sf"/>
</dbReference>
<organism evidence="2 3">
    <name type="scientific">Cercospora berteroae</name>
    <dbReference type="NCBI Taxonomy" id="357750"/>
    <lineage>
        <taxon>Eukaryota</taxon>
        <taxon>Fungi</taxon>
        <taxon>Dikarya</taxon>
        <taxon>Ascomycota</taxon>
        <taxon>Pezizomycotina</taxon>
        <taxon>Dothideomycetes</taxon>
        <taxon>Dothideomycetidae</taxon>
        <taxon>Mycosphaerellales</taxon>
        <taxon>Mycosphaerellaceae</taxon>
        <taxon>Cercospora</taxon>
    </lineage>
</organism>
<dbReference type="EMBL" id="PNEN01000575">
    <property type="protein sequence ID" value="PPJ53839.1"/>
    <property type="molecule type" value="Genomic_DNA"/>
</dbReference>
<dbReference type="Proteomes" id="UP000237631">
    <property type="component" value="Unassembled WGS sequence"/>
</dbReference>
<evidence type="ECO:0000313" key="3">
    <source>
        <dbReference type="Proteomes" id="UP000237631"/>
    </source>
</evidence>
<dbReference type="InterPro" id="IPR000210">
    <property type="entry name" value="BTB/POZ_dom"/>
</dbReference>
<evidence type="ECO:0000313" key="2">
    <source>
        <dbReference type="EMBL" id="PPJ53839.1"/>
    </source>
</evidence>
<name>A0A2S6C286_9PEZI</name>